<dbReference type="PROSITE" id="PS51318">
    <property type="entry name" value="TAT"/>
    <property type="match status" value="1"/>
</dbReference>
<dbReference type="AlphaFoldDB" id="A0A7X6I5J0"/>
<evidence type="ECO:0000256" key="1">
    <source>
        <dbReference type="SAM" id="SignalP"/>
    </source>
</evidence>
<gene>
    <name evidence="2" type="ORF">RAMLITH_06055</name>
</gene>
<dbReference type="RefSeq" id="WP_168106502.1">
    <property type="nucleotide sequence ID" value="NZ_VTOX01000002.1"/>
</dbReference>
<feature type="signal peptide" evidence="1">
    <location>
        <begin position="1"/>
        <end position="29"/>
    </location>
</feature>
<name>A0A7X6I5J0_9BURK</name>
<dbReference type="EMBL" id="VTOX01000002">
    <property type="protein sequence ID" value="NKE65378.1"/>
    <property type="molecule type" value="Genomic_DNA"/>
</dbReference>
<dbReference type="InterPro" id="IPR006311">
    <property type="entry name" value="TAT_signal"/>
</dbReference>
<proteinExistence type="predicted"/>
<organism evidence="2 3">
    <name type="scientific">Ramlibacter lithotrophicus</name>
    <dbReference type="NCBI Taxonomy" id="2606681"/>
    <lineage>
        <taxon>Bacteria</taxon>
        <taxon>Pseudomonadati</taxon>
        <taxon>Pseudomonadota</taxon>
        <taxon>Betaproteobacteria</taxon>
        <taxon>Burkholderiales</taxon>
        <taxon>Comamonadaceae</taxon>
        <taxon>Ramlibacter</taxon>
    </lineage>
</organism>
<comment type="caution">
    <text evidence="2">The sequence shown here is derived from an EMBL/GenBank/DDBJ whole genome shotgun (WGS) entry which is preliminary data.</text>
</comment>
<keyword evidence="3" id="KW-1185">Reference proteome</keyword>
<reference evidence="2 3" key="1">
    <citation type="journal article" date="2020" name="Nature">
        <title>Bacterial chemolithoautotrophy via manganese oxidation.</title>
        <authorList>
            <person name="Yu H."/>
            <person name="Leadbetter J.R."/>
        </authorList>
    </citation>
    <scope>NUCLEOTIDE SEQUENCE [LARGE SCALE GENOMIC DNA]</scope>
    <source>
        <strain evidence="2 3">RBP-1</strain>
    </source>
</reference>
<protein>
    <submittedName>
        <fullName evidence="2">Uncharacterized protein</fullName>
    </submittedName>
</protein>
<feature type="chain" id="PRO_5031266998" evidence="1">
    <location>
        <begin position="30"/>
        <end position="249"/>
    </location>
</feature>
<sequence length="249" mass="27264">MALHAQASLSRRGLLSAAAAACLPLPALATAIYTPHELRQAYRREVRQRLDVPPEEVRVYGGVSELQLFSGRQELLAPQYLLVVDRNPHVQAAFLFWRLVPGSYELVGASPVSTGRDPASAVDAVRGLLEEVVAADGACPTAVPRPCRSSDLRVYDFGWPRGHARSARRDLRVRVRGADGAAARQLGRPCAEDCILLPASLVMFLDEYGVLDEGSARPQRHVLPFRGRHLLVVDSERDERPGWSPPPLA</sequence>
<accession>A0A7X6I5J0</accession>
<keyword evidence="1" id="KW-0732">Signal</keyword>
<dbReference type="Proteomes" id="UP000521868">
    <property type="component" value="Unassembled WGS sequence"/>
</dbReference>
<evidence type="ECO:0000313" key="3">
    <source>
        <dbReference type="Proteomes" id="UP000521868"/>
    </source>
</evidence>
<evidence type="ECO:0000313" key="2">
    <source>
        <dbReference type="EMBL" id="NKE65378.1"/>
    </source>
</evidence>